<protein>
    <submittedName>
        <fullName evidence="1">Uncharacterized protein</fullName>
    </submittedName>
</protein>
<organism evidence="1">
    <name type="scientific">virus sp. ct6zc1</name>
    <dbReference type="NCBI Taxonomy" id="2827984"/>
    <lineage>
        <taxon>Viruses</taxon>
    </lineage>
</organism>
<evidence type="ECO:0000313" key="1">
    <source>
        <dbReference type="EMBL" id="DAF63935.1"/>
    </source>
</evidence>
<accession>A0A8S5TLQ2</accession>
<reference evidence="1" key="1">
    <citation type="journal article" date="2021" name="Proc. Natl. Acad. Sci. U.S.A.">
        <title>A Catalog of Tens of Thousands of Viruses from Human Metagenomes Reveals Hidden Associations with Chronic Diseases.</title>
        <authorList>
            <person name="Tisza M.J."/>
            <person name="Buck C.B."/>
        </authorList>
    </citation>
    <scope>NUCLEOTIDE SEQUENCE</scope>
    <source>
        <strain evidence="1">Ct6zc1</strain>
    </source>
</reference>
<proteinExistence type="predicted"/>
<dbReference type="EMBL" id="BK032846">
    <property type="protein sequence ID" value="DAF63935.1"/>
    <property type="molecule type" value="Genomic_DNA"/>
</dbReference>
<name>A0A8S5TLQ2_9VIRU</name>
<sequence>MMNDEYKVYVSLQDGYITSINSEIFLSQEEIKTMTEIDQGQGDKYAHAQSQYLEKGLVDEYGRYNYKYVDGKVTEIAEEDKPTIKEPEQQATAQDKIEAQVMYTAMMTDTLLEKNEA</sequence>